<feature type="domain" description="Bacterial sugar transferase" evidence="3">
    <location>
        <begin position="3"/>
        <end position="187"/>
    </location>
</feature>
<dbReference type="GO" id="GO:0016780">
    <property type="term" value="F:phosphotransferase activity, for other substituted phosphate groups"/>
    <property type="evidence" value="ECO:0007669"/>
    <property type="project" value="TreeGrafter"/>
</dbReference>
<comment type="similarity">
    <text evidence="1">Belongs to the bacterial sugar transferase family.</text>
</comment>
<feature type="transmembrane region" description="Helical" evidence="2">
    <location>
        <begin position="12"/>
        <end position="31"/>
    </location>
</feature>
<dbReference type="Pfam" id="PF02397">
    <property type="entry name" value="Bac_transf"/>
    <property type="match status" value="1"/>
</dbReference>
<evidence type="ECO:0000256" key="1">
    <source>
        <dbReference type="ARBA" id="ARBA00006464"/>
    </source>
</evidence>
<gene>
    <name evidence="4" type="ORF">DOS84_15230</name>
</gene>
<protein>
    <submittedName>
        <fullName evidence="4">Sugar transferase</fullName>
    </submittedName>
</protein>
<keyword evidence="2" id="KW-0812">Transmembrane</keyword>
<comment type="caution">
    <text evidence="4">The sequence shown here is derived from an EMBL/GenBank/DDBJ whole genome shotgun (WGS) entry which is preliminary data.</text>
</comment>
<evidence type="ECO:0000313" key="5">
    <source>
        <dbReference type="Proteomes" id="UP000249177"/>
    </source>
</evidence>
<sequence>MIKRLFDISFSAFVLVFFLWLILLAWFFAMIDTRSSGIFTQERIGQFGKGFKIYKLRTIKIVANTGRFQISAIGRFLRNYKLDELPQMINVLKGEMSIVGPRPDIEGYYDLLEGENRKILELKPGLTSLASLKYYNEDELLEKQVHPLEYNDKILFPDKVKLSLEYYYHQSFSGDLKVIFATFKLVFNRYKAEL</sequence>
<keyword evidence="5" id="KW-1185">Reference proteome</keyword>
<dbReference type="OrthoDB" id="9808602at2"/>
<dbReference type="Proteomes" id="UP000249177">
    <property type="component" value="Unassembled WGS sequence"/>
</dbReference>
<organism evidence="4 5">
    <name type="scientific">Flavobacterium aquariorum</name>
    <dbReference type="NCBI Taxonomy" id="2217670"/>
    <lineage>
        <taxon>Bacteria</taxon>
        <taxon>Pseudomonadati</taxon>
        <taxon>Bacteroidota</taxon>
        <taxon>Flavobacteriia</taxon>
        <taxon>Flavobacteriales</taxon>
        <taxon>Flavobacteriaceae</taxon>
        <taxon>Flavobacterium</taxon>
    </lineage>
</organism>
<evidence type="ECO:0000256" key="2">
    <source>
        <dbReference type="SAM" id="Phobius"/>
    </source>
</evidence>
<evidence type="ECO:0000313" key="4">
    <source>
        <dbReference type="EMBL" id="PZX92583.1"/>
    </source>
</evidence>
<dbReference type="EMBL" id="QKXH01000010">
    <property type="protein sequence ID" value="PZX92583.1"/>
    <property type="molecule type" value="Genomic_DNA"/>
</dbReference>
<dbReference type="InterPro" id="IPR003362">
    <property type="entry name" value="Bact_transf"/>
</dbReference>
<accession>A0A2W7TPY0</accession>
<evidence type="ECO:0000259" key="3">
    <source>
        <dbReference type="Pfam" id="PF02397"/>
    </source>
</evidence>
<name>A0A2W7TPY0_9FLAO</name>
<dbReference type="PANTHER" id="PTHR30576">
    <property type="entry name" value="COLANIC BIOSYNTHESIS UDP-GLUCOSE LIPID CARRIER TRANSFERASE"/>
    <property type="match status" value="1"/>
</dbReference>
<proteinExistence type="inferred from homology"/>
<keyword evidence="4" id="KW-0808">Transferase</keyword>
<dbReference type="PANTHER" id="PTHR30576:SF20">
    <property type="entry name" value="QUINOVOSAMINEPHOSPHOTRANSFERAE-RELATED"/>
    <property type="match status" value="1"/>
</dbReference>
<reference evidence="4 5" key="1">
    <citation type="submission" date="2018-06" db="EMBL/GenBank/DDBJ databases">
        <title>Flavobacterium sp IMCC34762, genome.</title>
        <authorList>
            <person name="Joung Y."/>
            <person name="Cho J."/>
            <person name="Song J."/>
        </authorList>
    </citation>
    <scope>NUCLEOTIDE SEQUENCE [LARGE SCALE GENOMIC DNA]</scope>
    <source>
        <strain evidence="4 5">IMCC34762</strain>
    </source>
</reference>
<dbReference type="AlphaFoldDB" id="A0A2W7TPY0"/>
<keyword evidence="2" id="KW-0472">Membrane</keyword>
<keyword evidence="2" id="KW-1133">Transmembrane helix</keyword>